<dbReference type="InterPro" id="IPR036390">
    <property type="entry name" value="WH_DNA-bd_sf"/>
</dbReference>
<dbReference type="EMBL" id="JACXIZ010000043">
    <property type="protein sequence ID" value="MBD2847648.1"/>
    <property type="molecule type" value="Genomic_DNA"/>
</dbReference>
<dbReference type="Pfam" id="PF12802">
    <property type="entry name" value="MarR_2"/>
    <property type="match status" value="1"/>
</dbReference>
<dbReference type="Gene3D" id="1.10.10.10">
    <property type="entry name" value="Winged helix-like DNA-binding domain superfamily/Winged helix DNA-binding domain"/>
    <property type="match status" value="1"/>
</dbReference>
<keyword evidence="3" id="KW-0804">Transcription</keyword>
<dbReference type="SMART" id="SM00347">
    <property type="entry name" value="HTH_MARR"/>
    <property type="match status" value="1"/>
</dbReference>
<organism evidence="5 6">
    <name type="scientific">Paenibacillus sabuli</name>
    <dbReference type="NCBI Taxonomy" id="2772509"/>
    <lineage>
        <taxon>Bacteria</taxon>
        <taxon>Bacillati</taxon>
        <taxon>Bacillota</taxon>
        <taxon>Bacilli</taxon>
        <taxon>Bacillales</taxon>
        <taxon>Paenibacillaceae</taxon>
        <taxon>Paenibacillus</taxon>
    </lineage>
</organism>
<dbReference type="AlphaFoldDB" id="A0A927BVL2"/>
<dbReference type="PANTHER" id="PTHR42756">
    <property type="entry name" value="TRANSCRIPTIONAL REGULATOR, MARR"/>
    <property type="match status" value="1"/>
</dbReference>
<feature type="domain" description="HTH marR-type" evidence="4">
    <location>
        <begin position="14"/>
        <end position="146"/>
    </location>
</feature>
<dbReference type="GO" id="GO:0003700">
    <property type="term" value="F:DNA-binding transcription factor activity"/>
    <property type="evidence" value="ECO:0007669"/>
    <property type="project" value="InterPro"/>
</dbReference>
<dbReference type="InterPro" id="IPR036388">
    <property type="entry name" value="WH-like_DNA-bd_sf"/>
</dbReference>
<dbReference type="InterPro" id="IPR000835">
    <property type="entry name" value="HTH_MarR-typ"/>
</dbReference>
<dbReference type="RefSeq" id="WP_190920755.1">
    <property type="nucleotide sequence ID" value="NZ_JACXIZ010000043.1"/>
</dbReference>
<dbReference type="PROSITE" id="PS01117">
    <property type="entry name" value="HTH_MARR_1"/>
    <property type="match status" value="1"/>
</dbReference>
<evidence type="ECO:0000256" key="3">
    <source>
        <dbReference type="ARBA" id="ARBA00023163"/>
    </source>
</evidence>
<dbReference type="PROSITE" id="PS50995">
    <property type="entry name" value="HTH_MARR_2"/>
    <property type="match status" value="1"/>
</dbReference>
<dbReference type="GO" id="GO:0003677">
    <property type="term" value="F:DNA binding"/>
    <property type="evidence" value="ECO:0007669"/>
    <property type="project" value="UniProtKB-KW"/>
</dbReference>
<keyword evidence="1" id="KW-0805">Transcription regulation</keyword>
<dbReference type="InterPro" id="IPR023187">
    <property type="entry name" value="Tscrpt_reg_MarR-type_CS"/>
</dbReference>
<comment type="caution">
    <text evidence="5">The sequence shown here is derived from an EMBL/GenBank/DDBJ whole genome shotgun (WGS) entry which is preliminary data.</text>
</comment>
<dbReference type="Proteomes" id="UP000621560">
    <property type="component" value="Unassembled WGS sequence"/>
</dbReference>
<dbReference type="SUPFAM" id="SSF46785">
    <property type="entry name" value="Winged helix' DNA-binding domain"/>
    <property type="match status" value="1"/>
</dbReference>
<sequence>MCKPEESKEGKAGNESHGQYISAIYRHMQILISAELEPLRIGSGQYTFLMAIASQQPITQKMLSERLLIDKTTTAKAIAKLEAEGYVRREVDLADKRYHQLYLTESGVEAVPQVQAALKRVKEQTRKGITEEQYDQFLQLLKITLHNLIGKRG</sequence>
<gene>
    <name evidence="5" type="ORF">IDH44_20855</name>
</gene>
<evidence type="ECO:0000259" key="4">
    <source>
        <dbReference type="PROSITE" id="PS50995"/>
    </source>
</evidence>
<evidence type="ECO:0000313" key="5">
    <source>
        <dbReference type="EMBL" id="MBD2847648.1"/>
    </source>
</evidence>
<name>A0A927BVL2_9BACL</name>
<keyword evidence="2" id="KW-0238">DNA-binding</keyword>
<accession>A0A927BVL2</accession>
<reference evidence="5" key="1">
    <citation type="submission" date="2020-09" db="EMBL/GenBank/DDBJ databases">
        <title>A novel bacterium of genus Paenibacillus, isolated from South China Sea.</title>
        <authorList>
            <person name="Huang H."/>
            <person name="Mo K."/>
            <person name="Hu Y."/>
        </authorList>
    </citation>
    <scope>NUCLEOTIDE SEQUENCE</scope>
    <source>
        <strain evidence="5">IB182496</strain>
    </source>
</reference>
<evidence type="ECO:0000256" key="2">
    <source>
        <dbReference type="ARBA" id="ARBA00023125"/>
    </source>
</evidence>
<protein>
    <submittedName>
        <fullName evidence="5">Winged helix-turn-helix transcriptional regulator</fullName>
    </submittedName>
</protein>
<evidence type="ECO:0000313" key="6">
    <source>
        <dbReference type="Proteomes" id="UP000621560"/>
    </source>
</evidence>
<proteinExistence type="predicted"/>
<dbReference type="PRINTS" id="PR00598">
    <property type="entry name" value="HTHMARR"/>
</dbReference>
<keyword evidence="6" id="KW-1185">Reference proteome</keyword>
<evidence type="ECO:0000256" key="1">
    <source>
        <dbReference type="ARBA" id="ARBA00023015"/>
    </source>
</evidence>
<dbReference type="PANTHER" id="PTHR42756:SF2">
    <property type="entry name" value="MARR FAMILY REGULATORY PROTEIN"/>
    <property type="match status" value="1"/>
</dbReference>